<dbReference type="PANTHER" id="PTHR30290">
    <property type="entry name" value="PERIPLASMIC BINDING COMPONENT OF ABC TRANSPORTER"/>
    <property type="match status" value="1"/>
</dbReference>
<evidence type="ECO:0000256" key="1">
    <source>
        <dbReference type="ARBA" id="ARBA00004196"/>
    </source>
</evidence>
<dbReference type="InterPro" id="IPR000914">
    <property type="entry name" value="SBP_5_dom"/>
</dbReference>
<dbReference type="Gene3D" id="3.90.76.10">
    <property type="entry name" value="Dipeptide-binding Protein, Domain 1"/>
    <property type="match status" value="1"/>
</dbReference>
<comment type="subcellular location">
    <subcellularLocation>
        <location evidence="1">Cell envelope</location>
    </subcellularLocation>
</comment>
<dbReference type="InterPro" id="IPR030678">
    <property type="entry name" value="Peptide/Ni-bd"/>
</dbReference>
<dbReference type="GO" id="GO:0030313">
    <property type="term" value="C:cell envelope"/>
    <property type="evidence" value="ECO:0007669"/>
    <property type="project" value="UniProtKB-SubCell"/>
</dbReference>
<comment type="caution">
    <text evidence="6">The sequence shown here is derived from an EMBL/GenBank/DDBJ whole genome shotgun (WGS) entry which is preliminary data.</text>
</comment>
<accession>A0A537JCZ1</accession>
<dbReference type="Gene3D" id="3.40.190.10">
    <property type="entry name" value="Periplasmic binding protein-like II"/>
    <property type="match status" value="1"/>
</dbReference>
<evidence type="ECO:0000313" key="6">
    <source>
        <dbReference type="EMBL" id="TMI81418.1"/>
    </source>
</evidence>
<dbReference type="AlphaFoldDB" id="A0A537JCZ1"/>
<keyword evidence="4" id="KW-0732">Signal</keyword>
<dbReference type="EMBL" id="VBAO01000173">
    <property type="protein sequence ID" value="TMI81418.1"/>
    <property type="molecule type" value="Genomic_DNA"/>
</dbReference>
<evidence type="ECO:0000256" key="2">
    <source>
        <dbReference type="ARBA" id="ARBA00005695"/>
    </source>
</evidence>
<gene>
    <name evidence="6" type="ORF">E6H04_06765</name>
</gene>
<comment type="similarity">
    <text evidence="2">Belongs to the bacterial solute-binding protein 5 family.</text>
</comment>
<dbReference type="PANTHER" id="PTHR30290:SF10">
    <property type="entry name" value="PERIPLASMIC OLIGOPEPTIDE-BINDING PROTEIN-RELATED"/>
    <property type="match status" value="1"/>
</dbReference>
<feature type="domain" description="Solute-binding protein family 5" evidence="5">
    <location>
        <begin position="8"/>
        <end position="370"/>
    </location>
</feature>
<dbReference type="SUPFAM" id="SSF53850">
    <property type="entry name" value="Periplasmic binding protein-like II"/>
    <property type="match status" value="1"/>
</dbReference>
<dbReference type="GO" id="GO:0042597">
    <property type="term" value="C:periplasmic space"/>
    <property type="evidence" value="ECO:0007669"/>
    <property type="project" value="UniProtKB-ARBA"/>
</dbReference>
<dbReference type="PIRSF" id="PIRSF002741">
    <property type="entry name" value="MppA"/>
    <property type="match status" value="1"/>
</dbReference>
<reference evidence="6 7" key="1">
    <citation type="journal article" date="2019" name="Nat. Microbiol.">
        <title>Mediterranean grassland soil C-N compound turnover is dependent on rainfall and depth, and is mediated by genomically divergent microorganisms.</title>
        <authorList>
            <person name="Diamond S."/>
            <person name="Andeer P.F."/>
            <person name="Li Z."/>
            <person name="Crits-Christoph A."/>
            <person name="Burstein D."/>
            <person name="Anantharaman K."/>
            <person name="Lane K.R."/>
            <person name="Thomas B.C."/>
            <person name="Pan C."/>
            <person name="Northen T.R."/>
            <person name="Banfield J.F."/>
        </authorList>
    </citation>
    <scope>NUCLEOTIDE SEQUENCE [LARGE SCALE GENOMIC DNA]</scope>
    <source>
        <strain evidence="6">NP_7</strain>
    </source>
</reference>
<name>A0A537JCZ1_9BACT</name>
<dbReference type="Pfam" id="PF00496">
    <property type="entry name" value="SBP_bac_5"/>
    <property type="match status" value="1"/>
</dbReference>
<organism evidence="6 7">
    <name type="scientific">Candidatus Segetimicrobium genomatis</name>
    <dbReference type="NCBI Taxonomy" id="2569760"/>
    <lineage>
        <taxon>Bacteria</taxon>
        <taxon>Bacillati</taxon>
        <taxon>Candidatus Sysuimicrobiota</taxon>
        <taxon>Candidatus Sysuimicrobiia</taxon>
        <taxon>Candidatus Sysuimicrobiales</taxon>
        <taxon>Candidatus Segetimicrobiaceae</taxon>
        <taxon>Candidatus Segetimicrobium</taxon>
    </lineage>
</organism>
<dbReference type="CDD" id="cd08512">
    <property type="entry name" value="PBP2_NikA_DppA_OppA_like_7"/>
    <property type="match status" value="1"/>
</dbReference>
<dbReference type="GO" id="GO:0043190">
    <property type="term" value="C:ATP-binding cassette (ABC) transporter complex"/>
    <property type="evidence" value="ECO:0007669"/>
    <property type="project" value="InterPro"/>
</dbReference>
<dbReference type="InterPro" id="IPR039424">
    <property type="entry name" value="SBP_5"/>
</dbReference>
<evidence type="ECO:0000313" key="7">
    <source>
        <dbReference type="Proteomes" id="UP000320048"/>
    </source>
</evidence>
<evidence type="ECO:0000256" key="3">
    <source>
        <dbReference type="ARBA" id="ARBA00022448"/>
    </source>
</evidence>
<protein>
    <submittedName>
        <fullName evidence="6">ABC transporter substrate-binding protein</fullName>
    </submittedName>
</protein>
<feature type="non-terminal residue" evidence="6">
    <location>
        <position position="1"/>
    </location>
</feature>
<sequence>IIGSPNEFTGDLAESFRFTDGGKKLVVTLRRGLKFSNGDPLDANAVKFTYDRLFDQGATTAALTKMAKVMGKDSVRVVDDRTVEFAVADPNPLLLGNMSQYGHSILNPNVVRPHMTAADPSAHEWLKSNTKGTETGPYLLESWQPGVEFVFARNPNFWGRPPRISRVVLRIVPDPSTRLALLKSGDVDIARDLAPLDEVGLLKDQGVSVNRFPTRIVSFLGMNAKVPPFNNVKLRQAISYAAPYDTIVRSVMVGFARRLTSPVPSGMPTHTDEFFKYKTDPAKAKALLAEAGFPNGLSLTFTSRADLAESKGIAIWVKSALARAGINVTINEMQGAAFTAALQKHDLVFFHHPGWNSINNDPFYHVFWLLQSACCDYTNYSNPEIDDLIRRFTISTDLSARADASRRIQQIAVDEAAWVFLYQPDLVLATRKNIGGVVYYPADVRFRYYFMTKE</sequence>
<evidence type="ECO:0000259" key="5">
    <source>
        <dbReference type="Pfam" id="PF00496"/>
    </source>
</evidence>
<keyword evidence="3" id="KW-0813">Transport</keyword>
<dbReference type="Gene3D" id="3.10.105.10">
    <property type="entry name" value="Dipeptide-binding Protein, Domain 3"/>
    <property type="match status" value="1"/>
</dbReference>
<dbReference type="GO" id="GO:0015833">
    <property type="term" value="P:peptide transport"/>
    <property type="evidence" value="ECO:0007669"/>
    <property type="project" value="TreeGrafter"/>
</dbReference>
<dbReference type="GO" id="GO:1904680">
    <property type="term" value="F:peptide transmembrane transporter activity"/>
    <property type="evidence" value="ECO:0007669"/>
    <property type="project" value="TreeGrafter"/>
</dbReference>
<evidence type="ECO:0000256" key="4">
    <source>
        <dbReference type="ARBA" id="ARBA00022729"/>
    </source>
</evidence>
<dbReference type="Proteomes" id="UP000320048">
    <property type="component" value="Unassembled WGS sequence"/>
</dbReference>
<proteinExistence type="inferred from homology"/>